<gene>
    <name evidence="7" type="ORF">PV05_03980</name>
</gene>
<dbReference type="EMBL" id="KN847318">
    <property type="protein sequence ID" value="KIW59537.1"/>
    <property type="molecule type" value="Genomic_DNA"/>
</dbReference>
<dbReference type="GeneID" id="25325888"/>
<sequence>MIIYATRNPPAPFPVLSHNDLRAWEHFQHRTSRDVMGPFNSPFWSSTILRLAQEFPAVKHALLALSIMHEKFCLPEKGHPSSHQHAMHHYNIAIRQIVRVTDSESSWVGVLLTCIMFCAIESLRGNFSKCLQHARSGMKIAEQVRQEAHSGQKTRSVDLEMLDRTFTALQNQIMRLGDSSTSEVFQNLHQKFGPVPQQLESVEEAQTWLEILLNEVMAFLNDHEPIYEAQRLSSGTVNMSTIPKFCMLRQRVESWSIAVNNIESRADINSGTRYQAFLILKIYQSILKVLLEALLREEDVFDTFNSELAGALKLAEVFLQLQGSSGRLGPHDTGVLGARLCGTALALSKPPTVPTFSMSMGVIPVLVLVSIKSNKPEIRDEALRLLRCSNRREGIWDSKWASDLANRIIERKKQFDPIQDRTGQQRRLKILGVKFGEKSCIVELAFAPAPLFITGTNGQNRSTKTEYSFIEVIDFT</sequence>
<keyword evidence="4" id="KW-0238">DNA-binding</keyword>
<accession>A0A0D2DBA1</accession>
<dbReference type="AlphaFoldDB" id="A0A0D2DBA1"/>
<evidence type="ECO:0000256" key="4">
    <source>
        <dbReference type="ARBA" id="ARBA00023125"/>
    </source>
</evidence>
<dbReference type="PANTHER" id="PTHR36206:SF12">
    <property type="entry name" value="ASPERCRYPTIN BIOSYNTHESIS CLUSTER-SPECIFIC TRANSCRIPTION REGULATOR ATNN-RELATED"/>
    <property type="match status" value="1"/>
</dbReference>
<proteinExistence type="predicted"/>
<dbReference type="Proteomes" id="UP000054342">
    <property type="component" value="Unassembled WGS sequence"/>
</dbReference>
<keyword evidence="6" id="KW-0539">Nucleus</keyword>
<dbReference type="GO" id="GO:0003677">
    <property type="term" value="F:DNA binding"/>
    <property type="evidence" value="ECO:0007669"/>
    <property type="project" value="UniProtKB-KW"/>
</dbReference>
<reference evidence="7 8" key="1">
    <citation type="submission" date="2015-01" db="EMBL/GenBank/DDBJ databases">
        <title>The Genome Sequence of Exophiala xenobiotica CBS118157.</title>
        <authorList>
            <consortium name="The Broad Institute Genomics Platform"/>
            <person name="Cuomo C."/>
            <person name="de Hoog S."/>
            <person name="Gorbushina A."/>
            <person name="Stielow B."/>
            <person name="Teixiera M."/>
            <person name="Abouelleil A."/>
            <person name="Chapman S.B."/>
            <person name="Priest M."/>
            <person name="Young S.K."/>
            <person name="Wortman J."/>
            <person name="Nusbaum C."/>
            <person name="Birren B."/>
        </authorList>
    </citation>
    <scope>NUCLEOTIDE SEQUENCE [LARGE SCALE GENOMIC DNA]</scope>
    <source>
        <strain evidence="7 8">CBS 118157</strain>
    </source>
</reference>
<keyword evidence="3" id="KW-0805">Transcription regulation</keyword>
<evidence type="ECO:0000256" key="5">
    <source>
        <dbReference type="ARBA" id="ARBA00023163"/>
    </source>
</evidence>
<dbReference type="RefSeq" id="XP_013320121.1">
    <property type="nucleotide sequence ID" value="XM_013464667.1"/>
</dbReference>
<dbReference type="HOGENOM" id="CLU_011409_12_2_1"/>
<name>A0A0D2DBA1_9EURO</name>
<evidence type="ECO:0000256" key="1">
    <source>
        <dbReference type="ARBA" id="ARBA00022723"/>
    </source>
</evidence>
<evidence type="ECO:0000313" key="7">
    <source>
        <dbReference type="EMBL" id="KIW59537.1"/>
    </source>
</evidence>
<protein>
    <submittedName>
        <fullName evidence="7">Uncharacterized protein</fullName>
    </submittedName>
</protein>
<dbReference type="Pfam" id="PF11951">
    <property type="entry name" value="Fungal_trans_2"/>
    <property type="match status" value="1"/>
</dbReference>
<keyword evidence="1" id="KW-0479">Metal-binding</keyword>
<keyword evidence="5" id="KW-0804">Transcription</keyword>
<evidence type="ECO:0000256" key="2">
    <source>
        <dbReference type="ARBA" id="ARBA00022833"/>
    </source>
</evidence>
<keyword evidence="8" id="KW-1185">Reference proteome</keyword>
<evidence type="ECO:0000313" key="8">
    <source>
        <dbReference type="Proteomes" id="UP000054342"/>
    </source>
</evidence>
<dbReference type="STRING" id="348802.A0A0D2DBA1"/>
<dbReference type="InterPro" id="IPR021858">
    <property type="entry name" value="Fun_TF"/>
</dbReference>
<evidence type="ECO:0000256" key="3">
    <source>
        <dbReference type="ARBA" id="ARBA00023015"/>
    </source>
</evidence>
<organism evidence="7 8">
    <name type="scientific">Exophiala xenobiotica</name>
    <dbReference type="NCBI Taxonomy" id="348802"/>
    <lineage>
        <taxon>Eukaryota</taxon>
        <taxon>Fungi</taxon>
        <taxon>Dikarya</taxon>
        <taxon>Ascomycota</taxon>
        <taxon>Pezizomycotina</taxon>
        <taxon>Eurotiomycetes</taxon>
        <taxon>Chaetothyriomycetidae</taxon>
        <taxon>Chaetothyriales</taxon>
        <taxon>Herpotrichiellaceae</taxon>
        <taxon>Exophiala</taxon>
    </lineage>
</organism>
<keyword evidence="2" id="KW-0862">Zinc</keyword>
<dbReference type="PANTHER" id="PTHR36206">
    <property type="entry name" value="ASPERCRYPTIN BIOSYNTHESIS CLUSTER-SPECIFIC TRANSCRIPTION REGULATOR ATNN-RELATED"/>
    <property type="match status" value="1"/>
</dbReference>
<dbReference type="GO" id="GO:0046872">
    <property type="term" value="F:metal ion binding"/>
    <property type="evidence" value="ECO:0007669"/>
    <property type="project" value="UniProtKB-KW"/>
</dbReference>
<evidence type="ECO:0000256" key="6">
    <source>
        <dbReference type="ARBA" id="ARBA00023242"/>
    </source>
</evidence>
<dbReference type="InterPro" id="IPR052360">
    <property type="entry name" value="Transcr_Regulatory_Proteins"/>
</dbReference>
<dbReference type="OrthoDB" id="2593732at2759"/>